<keyword evidence="2" id="KW-1185">Reference proteome</keyword>
<dbReference type="Proteomes" id="UP000032233">
    <property type="component" value="Unassembled WGS sequence"/>
</dbReference>
<sequence>MSSKPIPPTTVDHLLGNISQAVIDVLKKAAQTGWDFFPPHTFNYKQDNLATVNNPYFLHYPSFATAYSAGKATGQGEGVDIKWRAHVACWAAHNAAKLQGDFVDLGVFHGGLAALVFSYLGPKAFKNRFYHLVDSWSDYEAGLLCEAEINSGIKPPDYNYEDCFNEVKRNFKLPFFKIHRGQVPEILRLIDSRPLAYISINMACAAVELAGAERLWPSLVKGGSILLDDFAFPGHQTQAQAFYEFAAQRGVEILVLPTGQGLIIKN</sequence>
<dbReference type="InParanoid" id="A0A0D2GJ58"/>
<dbReference type="OrthoDB" id="9811332at2"/>
<dbReference type="STRING" id="1429043.X474_06745"/>
<evidence type="ECO:0000313" key="2">
    <source>
        <dbReference type="Proteomes" id="UP000032233"/>
    </source>
</evidence>
<dbReference type="InterPro" id="IPR008884">
    <property type="entry name" value="TylF_MeTrfase"/>
</dbReference>
<protein>
    <recommendedName>
        <fullName evidence="3">Methyltransferase</fullName>
    </recommendedName>
</protein>
<gene>
    <name evidence="1" type="ORF">X474_06745</name>
</gene>
<accession>A0A0D2GJ58</accession>
<organism evidence="1 2">
    <name type="scientific">Dethiosulfatarculus sandiegensis</name>
    <dbReference type="NCBI Taxonomy" id="1429043"/>
    <lineage>
        <taxon>Bacteria</taxon>
        <taxon>Pseudomonadati</taxon>
        <taxon>Thermodesulfobacteriota</taxon>
        <taxon>Desulfarculia</taxon>
        <taxon>Desulfarculales</taxon>
        <taxon>Desulfarculaceae</taxon>
        <taxon>Dethiosulfatarculus</taxon>
    </lineage>
</organism>
<name>A0A0D2GJ58_9BACT</name>
<dbReference type="RefSeq" id="WP_052514920.1">
    <property type="nucleotide sequence ID" value="NZ_AZAC01000008.1"/>
</dbReference>
<dbReference type="Pfam" id="PF05711">
    <property type="entry name" value="TylF"/>
    <property type="match status" value="1"/>
</dbReference>
<dbReference type="InterPro" id="IPR029063">
    <property type="entry name" value="SAM-dependent_MTases_sf"/>
</dbReference>
<comment type="caution">
    <text evidence="1">The sequence shown here is derived from an EMBL/GenBank/DDBJ whole genome shotgun (WGS) entry which is preliminary data.</text>
</comment>
<dbReference type="EMBL" id="AZAC01000008">
    <property type="protein sequence ID" value="KIX14837.1"/>
    <property type="molecule type" value="Genomic_DNA"/>
</dbReference>
<dbReference type="Gene3D" id="3.40.50.150">
    <property type="entry name" value="Vaccinia Virus protein VP39"/>
    <property type="match status" value="1"/>
</dbReference>
<proteinExistence type="predicted"/>
<evidence type="ECO:0008006" key="3">
    <source>
        <dbReference type="Google" id="ProtNLM"/>
    </source>
</evidence>
<dbReference type="AlphaFoldDB" id="A0A0D2GJ58"/>
<reference evidence="1 2" key="1">
    <citation type="submission" date="2013-11" db="EMBL/GenBank/DDBJ databases">
        <title>Metagenomic analysis of a methanogenic consortium involved in long chain n-alkane degradation.</title>
        <authorList>
            <person name="Davidova I.A."/>
            <person name="Callaghan A.V."/>
            <person name="Wawrik B."/>
            <person name="Pruitt S."/>
            <person name="Marks C."/>
            <person name="Duncan K.E."/>
            <person name="Suflita J.M."/>
        </authorList>
    </citation>
    <scope>NUCLEOTIDE SEQUENCE [LARGE SCALE GENOMIC DNA]</scope>
    <source>
        <strain evidence="1 2">SPR</strain>
    </source>
</reference>
<evidence type="ECO:0000313" key="1">
    <source>
        <dbReference type="EMBL" id="KIX14837.1"/>
    </source>
</evidence>